<gene>
    <name evidence="1" type="ORF">JR316_0012588</name>
</gene>
<protein>
    <submittedName>
        <fullName evidence="1">N-acetylglucosaminyl-phosphatidylinositol biosynthetic protein gpi1</fullName>
    </submittedName>
</protein>
<evidence type="ECO:0000313" key="2">
    <source>
        <dbReference type="Proteomes" id="UP000664032"/>
    </source>
</evidence>
<evidence type="ECO:0000313" key="1">
    <source>
        <dbReference type="EMBL" id="KAH9475477.1"/>
    </source>
</evidence>
<comment type="caution">
    <text evidence="1">The sequence shown here is derived from an EMBL/GenBank/DDBJ whole genome shotgun (WGS) entry which is preliminary data.</text>
</comment>
<proteinExistence type="predicted"/>
<name>A0ACB8GJB9_PSICU</name>
<keyword evidence="2" id="KW-1185">Reference proteome</keyword>
<organism evidence="1 2">
    <name type="scientific">Psilocybe cubensis</name>
    <name type="common">Psychedelic mushroom</name>
    <name type="synonym">Stropharia cubensis</name>
    <dbReference type="NCBI Taxonomy" id="181762"/>
    <lineage>
        <taxon>Eukaryota</taxon>
        <taxon>Fungi</taxon>
        <taxon>Dikarya</taxon>
        <taxon>Basidiomycota</taxon>
        <taxon>Agaricomycotina</taxon>
        <taxon>Agaricomycetes</taxon>
        <taxon>Agaricomycetidae</taxon>
        <taxon>Agaricales</taxon>
        <taxon>Agaricineae</taxon>
        <taxon>Strophariaceae</taxon>
        <taxon>Psilocybe</taxon>
    </lineage>
</organism>
<sequence>MPPSSTTTATTPKSPESVSVSIFWPRGTYRGHGVCYGWLKPAVCVAGVLDERGDLDITTLDSQKALSDALSHSPLWKAVQSSCEGNPIPLGLCEFSGVSTIPTSLKLWMLPPNIPDAENRTLSFSFVLYRPHAPESLRFYVMSRPDVSRSPSSIIYGMDDPYRKLSKYDFTRSKPRHIDEALNDTVLNQMNASSLVQKALEHPNISPKLLPTTASFLLALASYLASLSNLSLWLSNVAANVTNLPLFPIPTYGRLGDRSKYLLLKDISATVQQFDVRVEQMVFFLTQIATLQRQNTKDIANYSDRYTNFFNTAWLIMNDMTIGFAFGAFLSENNIYLAERANALVQDLLFELPQTALFWLDAWPAGLKLNTQLSHFYVTTLIGLMFVLITAIIPPLAPSLFTTLGFLSSIGGFTLLLSLISDLLSLFLTVHLRVGYELARVVYWAAGVKLGGGLLWGVFRGKRRNVLRNRTDTWSYDIDQLLFGTILFTLLAFLFPTALVYYVLFAALRLATLLFQACIETLLAFMHHFPLFALMLRVKDPWRLSGGVYFNLHVPNGPSGVECAYLSLENQPIPLSAIFFQYVELWKRLAKHYNPLRLLFQVLTGQHLASIPRYSIRYAPEAADTVPLSKQKTE</sequence>
<dbReference type="EMBL" id="JAFIQS020000012">
    <property type="protein sequence ID" value="KAH9475477.1"/>
    <property type="molecule type" value="Genomic_DNA"/>
</dbReference>
<reference evidence="1" key="1">
    <citation type="submission" date="2021-10" db="EMBL/GenBank/DDBJ databases">
        <title>Psilocybe cubensis genome.</title>
        <authorList>
            <person name="Mckernan K.J."/>
            <person name="Crawford S."/>
            <person name="Trippe A."/>
            <person name="Kane L.T."/>
            <person name="Mclaughlin S."/>
        </authorList>
    </citation>
    <scope>NUCLEOTIDE SEQUENCE</scope>
    <source>
        <strain evidence="1">MGC-MH-2018</strain>
    </source>
</reference>
<dbReference type="Proteomes" id="UP000664032">
    <property type="component" value="Unassembled WGS sequence"/>
</dbReference>
<accession>A0ACB8GJB9</accession>